<evidence type="ECO:0000259" key="6">
    <source>
        <dbReference type="PROSITE" id="PS50089"/>
    </source>
</evidence>
<dbReference type="AlphaFoldDB" id="A0A8S1WW65"/>
<feature type="domain" description="RING-type" evidence="6">
    <location>
        <begin position="350"/>
        <end position="388"/>
    </location>
</feature>
<reference evidence="7" key="1">
    <citation type="submission" date="2021-01" db="EMBL/GenBank/DDBJ databases">
        <authorList>
            <consortium name="Genoscope - CEA"/>
            <person name="William W."/>
        </authorList>
    </citation>
    <scope>NUCLEOTIDE SEQUENCE</scope>
</reference>
<keyword evidence="3" id="KW-0862">Zinc</keyword>
<dbReference type="GO" id="GO:0008270">
    <property type="term" value="F:zinc ion binding"/>
    <property type="evidence" value="ECO:0007669"/>
    <property type="project" value="UniProtKB-KW"/>
</dbReference>
<dbReference type="EMBL" id="CAJJDP010000105">
    <property type="protein sequence ID" value="CAD8193652.1"/>
    <property type="molecule type" value="Genomic_DNA"/>
</dbReference>
<dbReference type="OrthoDB" id="307411at2759"/>
<comment type="caution">
    <text evidence="7">The sequence shown here is derived from an EMBL/GenBank/DDBJ whole genome shotgun (WGS) entry which is preliminary data.</text>
</comment>
<dbReference type="Proteomes" id="UP000683925">
    <property type="component" value="Unassembled WGS sequence"/>
</dbReference>
<dbReference type="SMART" id="SM00184">
    <property type="entry name" value="RING"/>
    <property type="match status" value="5"/>
</dbReference>
<evidence type="ECO:0000256" key="4">
    <source>
        <dbReference type="PROSITE-ProRule" id="PRU00175"/>
    </source>
</evidence>
<proteinExistence type="predicted"/>
<name>A0A8S1WW65_PAROT</name>
<feature type="compositionally biased region" description="Polar residues" evidence="5">
    <location>
        <begin position="642"/>
        <end position="659"/>
    </location>
</feature>
<protein>
    <recommendedName>
        <fullName evidence="6">RING-type domain-containing protein</fullName>
    </recommendedName>
</protein>
<evidence type="ECO:0000313" key="8">
    <source>
        <dbReference type="Proteomes" id="UP000683925"/>
    </source>
</evidence>
<evidence type="ECO:0000256" key="3">
    <source>
        <dbReference type="ARBA" id="ARBA00022833"/>
    </source>
</evidence>
<evidence type="ECO:0000313" key="7">
    <source>
        <dbReference type="EMBL" id="CAD8193652.1"/>
    </source>
</evidence>
<organism evidence="7 8">
    <name type="scientific">Paramecium octaurelia</name>
    <dbReference type="NCBI Taxonomy" id="43137"/>
    <lineage>
        <taxon>Eukaryota</taxon>
        <taxon>Sar</taxon>
        <taxon>Alveolata</taxon>
        <taxon>Ciliophora</taxon>
        <taxon>Intramacronucleata</taxon>
        <taxon>Oligohymenophorea</taxon>
        <taxon>Peniculida</taxon>
        <taxon>Parameciidae</taxon>
        <taxon>Paramecium</taxon>
    </lineage>
</organism>
<dbReference type="InterPro" id="IPR001841">
    <property type="entry name" value="Znf_RING"/>
</dbReference>
<feature type="domain" description="RING-type" evidence="6">
    <location>
        <begin position="264"/>
        <end position="303"/>
    </location>
</feature>
<sequence>MGYNKNASILCSLIHYAFNKQKSRILESILQLINTFKKQTIYTEFAKLIKQIKFDKNPVQKFFQNLFLIDQKNEIAGKILFDCCKSKDWLDGGQISYDQIANYFQMKISIQNCNEVYGIKFKETIDLMVDANQKFYFLISEPIIKIIEKNSCPQCKIKSEFILLTCNHKQCYKCLLKKPQTENIKCASCGKLSNKKHILHCLQNLEKVKEQNEINKLLLKYYDSANSQVVQVDQQLSLDRSGRHHANQDIEQKIAPTVEPLYECSLCSKKSYNQFLILDDCKHQFCYYCTHQYKIQKECPLQNCIKKMEQNQLQTCLNKNNPQNKDQSIINQNIKEINQNPSNPKVAEQCSRCSNIYKSKLFEVKKCNHKFCISCLSNIEMKYETSLCLKSICQSTFTKQEYKMYFKSVQQTSNSEVLQMQRALPSQNYSYFVCESCKYKRSEDQKYILNCGHPVCNACIIQNVQFKTTCCYLASLDSDYKQFRKNQAMNCKGCQFPYPIKELFQLNCKHEFCLSCCQKIYLGRPPRCLEKKCDRLIVLVDDLYNFILSKKIEQSKEIADKEEQKKNEEKEEQDQDQKLEKKENKQIKEEPKQIDNSLRLSILSQKTKTIEEQESLTLQKSVINLKENKINEQKKEELKLPSTKQQEGVTPNGQNSVQNDDQRKQEIYEFEDDIYGSDSNFEEEIIIYQQIQDIKSAQERENEVFTGSCTNCNSEFSPFNKKQLIDCKSHQIGACCILNTFINCPQCEQTSSNTKRIKQKLILPCNPVEEESVFESTILKPSLGSYYPQSFQQTYKGYSDQLQKFERYRNTQHSAIKRNVTTDTVNKRIQDNQQVLEDKSKYKNELAIQNELTLLRSSPPYVQQSYYPYRYDKLQYGEYDHRNRLELYSRDFNLNSKITTGYSGRLY</sequence>
<accession>A0A8S1WW65</accession>
<feature type="region of interest" description="Disordered" evidence="5">
    <location>
        <begin position="634"/>
        <end position="662"/>
    </location>
</feature>
<dbReference type="InterPro" id="IPR017907">
    <property type="entry name" value="Znf_RING_CS"/>
</dbReference>
<keyword evidence="8" id="KW-1185">Reference proteome</keyword>
<keyword evidence="1" id="KW-0479">Metal-binding</keyword>
<feature type="region of interest" description="Disordered" evidence="5">
    <location>
        <begin position="558"/>
        <end position="590"/>
    </location>
</feature>
<evidence type="ECO:0000256" key="1">
    <source>
        <dbReference type="ARBA" id="ARBA00022723"/>
    </source>
</evidence>
<dbReference type="PROSITE" id="PS00518">
    <property type="entry name" value="ZF_RING_1"/>
    <property type="match status" value="2"/>
</dbReference>
<dbReference type="PROSITE" id="PS50089">
    <property type="entry name" value="ZF_RING_2"/>
    <property type="match status" value="2"/>
</dbReference>
<dbReference type="OMA" id="DCKHQFC"/>
<evidence type="ECO:0000256" key="5">
    <source>
        <dbReference type="SAM" id="MobiDB-lite"/>
    </source>
</evidence>
<keyword evidence="2 4" id="KW-0863">Zinc-finger</keyword>
<evidence type="ECO:0000256" key="2">
    <source>
        <dbReference type="ARBA" id="ARBA00022771"/>
    </source>
</evidence>
<gene>
    <name evidence="7" type="ORF">POCTA_138.1.T1050036</name>
</gene>